<evidence type="ECO:0000313" key="2">
    <source>
        <dbReference type="Proteomes" id="UP001163850"/>
    </source>
</evidence>
<gene>
    <name evidence="1" type="ORF">F5890DRAFT_95021</name>
</gene>
<sequence>MTRLVPPLVKAGKISELVQSGCCCILVTSDKSRAVYIAPLELSTSKTSTIKQDEAVCFATDDDVPSSERRLFIADTLVILSMLKSMHDAKLLEIYLGSWSISFATSILHKTIRLQTRQALEIIRKLSIDYIDFIEECWIHAFQPLSRPKPLQSNFEHYCNILLVMNLAL</sequence>
<proteinExistence type="predicted"/>
<evidence type="ECO:0000313" key="1">
    <source>
        <dbReference type="EMBL" id="KAJ3984094.1"/>
    </source>
</evidence>
<reference evidence="1" key="1">
    <citation type="submission" date="2022-08" db="EMBL/GenBank/DDBJ databases">
        <authorList>
            <consortium name="DOE Joint Genome Institute"/>
            <person name="Min B."/>
            <person name="Riley R."/>
            <person name="Sierra-Patev S."/>
            <person name="Naranjo-Ortiz M."/>
            <person name="Looney B."/>
            <person name="Konkel Z."/>
            <person name="Slot J.C."/>
            <person name="Sakamoto Y."/>
            <person name="Steenwyk J.L."/>
            <person name="Rokas A."/>
            <person name="Carro J."/>
            <person name="Camarero S."/>
            <person name="Ferreira P."/>
            <person name="Molpeceres G."/>
            <person name="Ruiz-Duenas F.J."/>
            <person name="Serrano A."/>
            <person name="Henrissat B."/>
            <person name="Drula E."/>
            <person name="Hughes K.W."/>
            <person name="Mata J.L."/>
            <person name="Ishikawa N.K."/>
            <person name="Vargas-Isla R."/>
            <person name="Ushijima S."/>
            <person name="Smith C.A."/>
            <person name="Ahrendt S."/>
            <person name="Andreopoulos W."/>
            <person name="He G."/>
            <person name="Labutti K."/>
            <person name="Lipzen A."/>
            <person name="Ng V."/>
            <person name="Sandor L."/>
            <person name="Barry K."/>
            <person name="Martinez A.T."/>
            <person name="Xiao Y."/>
            <person name="Gibbons J.G."/>
            <person name="Terashima K."/>
            <person name="Hibbett D.S."/>
            <person name="Grigoriev I.V."/>
        </authorList>
    </citation>
    <scope>NUCLEOTIDE SEQUENCE</scope>
    <source>
        <strain evidence="1">TFB7829</strain>
    </source>
</reference>
<dbReference type="AlphaFoldDB" id="A0AA38PYJ0"/>
<organism evidence="1 2">
    <name type="scientific">Lentinula detonsa</name>
    <dbReference type="NCBI Taxonomy" id="2804962"/>
    <lineage>
        <taxon>Eukaryota</taxon>
        <taxon>Fungi</taxon>
        <taxon>Dikarya</taxon>
        <taxon>Basidiomycota</taxon>
        <taxon>Agaricomycotina</taxon>
        <taxon>Agaricomycetes</taxon>
        <taxon>Agaricomycetidae</taxon>
        <taxon>Agaricales</taxon>
        <taxon>Marasmiineae</taxon>
        <taxon>Omphalotaceae</taxon>
        <taxon>Lentinula</taxon>
    </lineage>
</organism>
<protein>
    <submittedName>
        <fullName evidence="1">Uncharacterized protein</fullName>
    </submittedName>
</protein>
<name>A0AA38PYJ0_9AGAR</name>
<dbReference type="Proteomes" id="UP001163850">
    <property type="component" value="Unassembled WGS sequence"/>
</dbReference>
<comment type="caution">
    <text evidence="1">The sequence shown here is derived from an EMBL/GenBank/DDBJ whole genome shotgun (WGS) entry which is preliminary data.</text>
</comment>
<accession>A0AA38PYJ0</accession>
<dbReference type="EMBL" id="MU802000">
    <property type="protein sequence ID" value="KAJ3984094.1"/>
    <property type="molecule type" value="Genomic_DNA"/>
</dbReference>